<dbReference type="OMA" id="KFIFLFH"/>
<evidence type="ECO:0000256" key="1">
    <source>
        <dbReference type="SAM" id="Phobius"/>
    </source>
</evidence>
<evidence type="ECO:0008006" key="4">
    <source>
        <dbReference type="Google" id="ProtNLM"/>
    </source>
</evidence>
<keyword evidence="3" id="KW-1185">Reference proteome</keyword>
<keyword evidence="1" id="KW-0472">Membrane</keyword>
<accession>D3BP91</accession>
<dbReference type="Proteomes" id="UP000001396">
    <property type="component" value="Unassembled WGS sequence"/>
</dbReference>
<feature type="transmembrane region" description="Helical" evidence="1">
    <location>
        <begin position="113"/>
        <end position="132"/>
    </location>
</feature>
<protein>
    <recommendedName>
        <fullName evidence="4">Transmembrane protein</fullName>
    </recommendedName>
</protein>
<keyword evidence="1" id="KW-0812">Transmembrane</keyword>
<feature type="transmembrane region" description="Helical" evidence="1">
    <location>
        <begin position="79"/>
        <end position="101"/>
    </location>
</feature>
<dbReference type="FunCoup" id="D3BP91">
    <property type="interactions" value="805"/>
</dbReference>
<dbReference type="GeneID" id="31365326"/>
<dbReference type="STRING" id="670386.D3BP91"/>
<gene>
    <name evidence="2" type="ORF">PPL_09854</name>
</gene>
<proteinExistence type="predicted"/>
<dbReference type="InParanoid" id="D3BP91"/>
<organism evidence="2 3">
    <name type="scientific">Heterostelium pallidum (strain ATCC 26659 / Pp 5 / PN500)</name>
    <name type="common">Cellular slime mold</name>
    <name type="synonym">Polysphondylium pallidum</name>
    <dbReference type="NCBI Taxonomy" id="670386"/>
    <lineage>
        <taxon>Eukaryota</taxon>
        <taxon>Amoebozoa</taxon>
        <taxon>Evosea</taxon>
        <taxon>Eumycetozoa</taxon>
        <taxon>Dictyostelia</taxon>
        <taxon>Acytosteliales</taxon>
        <taxon>Acytosteliaceae</taxon>
        <taxon>Heterostelium</taxon>
    </lineage>
</organism>
<evidence type="ECO:0000313" key="3">
    <source>
        <dbReference type="Proteomes" id="UP000001396"/>
    </source>
</evidence>
<dbReference type="RefSeq" id="XP_020429230.1">
    <property type="nucleotide sequence ID" value="XM_020580643.1"/>
</dbReference>
<evidence type="ECO:0000313" key="2">
    <source>
        <dbReference type="EMBL" id="EFA77101.1"/>
    </source>
</evidence>
<sequence>MQAIDNQFVFESKNLDKSLELETSIEFKNLIDTQQDDLQYYLSPNPANVKRIHHQFAQTNVFKNVLTEPPRPTGFLMKFIFLFHPILLFLFILPSILTFWVLFITGSNSMKPFAYIVFLMTPLVFQLILLIYHSRSCIFLSYGRQAVSRKYNINYGEENRYQLVDLHSQQVIALLDQRVEDEDAMYLYMPISNQVFNMSYYESTFRVNAIGQWKVIFTWKALLSFLVFGVLVTEFILLFVLRSWLFLLF</sequence>
<feature type="transmembrane region" description="Helical" evidence="1">
    <location>
        <begin position="222"/>
        <end position="245"/>
    </location>
</feature>
<name>D3BP91_HETP5</name>
<comment type="caution">
    <text evidence="2">The sequence shown here is derived from an EMBL/GenBank/DDBJ whole genome shotgun (WGS) entry which is preliminary data.</text>
</comment>
<dbReference type="AlphaFoldDB" id="D3BP91"/>
<keyword evidence="1" id="KW-1133">Transmembrane helix</keyword>
<reference evidence="2 3" key="1">
    <citation type="journal article" date="2011" name="Genome Res.">
        <title>Phylogeny-wide analysis of social amoeba genomes highlights ancient origins for complex intercellular communication.</title>
        <authorList>
            <person name="Heidel A.J."/>
            <person name="Lawal H.M."/>
            <person name="Felder M."/>
            <person name="Schilde C."/>
            <person name="Helps N.R."/>
            <person name="Tunggal B."/>
            <person name="Rivero F."/>
            <person name="John U."/>
            <person name="Schleicher M."/>
            <person name="Eichinger L."/>
            <person name="Platzer M."/>
            <person name="Noegel A.A."/>
            <person name="Schaap P."/>
            <person name="Gloeckner G."/>
        </authorList>
    </citation>
    <scope>NUCLEOTIDE SEQUENCE [LARGE SCALE GENOMIC DNA]</scope>
    <source>
        <strain evidence="3">ATCC 26659 / Pp 5 / PN500</strain>
    </source>
</reference>
<dbReference type="EMBL" id="ADBJ01000044">
    <property type="protein sequence ID" value="EFA77101.1"/>
    <property type="molecule type" value="Genomic_DNA"/>
</dbReference>